<accession>A0ABR8ZGL1</accession>
<dbReference type="Proteomes" id="UP000637299">
    <property type="component" value="Unassembled WGS sequence"/>
</dbReference>
<dbReference type="RefSeq" id="WP_191738204.1">
    <property type="nucleotide sequence ID" value="NZ_JACYFS010000009.1"/>
</dbReference>
<dbReference type="EMBL" id="JACYFS010000009">
    <property type="protein sequence ID" value="MBD8084441.1"/>
    <property type="molecule type" value="Genomic_DNA"/>
</dbReference>
<protein>
    <submittedName>
        <fullName evidence="1">Uncharacterized protein</fullName>
    </submittedName>
</protein>
<evidence type="ECO:0000313" key="1">
    <source>
        <dbReference type="EMBL" id="MBD8084441.1"/>
    </source>
</evidence>
<proteinExistence type="predicted"/>
<reference evidence="1 2" key="1">
    <citation type="submission" date="2020-09" db="EMBL/GenBank/DDBJ databases">
        <title>Genome seq and assembly of Chryseobacterium sp.</title>
        <authorList>
            <person name="Chhetri G."/>
        </authorList>
    </citation>
    <scope>NUCLEOTIDE SEQUENCE [LARGE SCALE GENOMIC DNA]</scope>
    <source>
        <strain evidence="1 2">GCR10</strain>
    </source>
</reference>
<comment type="caution">
    <text evidence="1">The sequence shown here is derived from an EMBL/GenBank/DDBJ whole genome shotgun (WGS) entry which is preliminary data.</text>
</comment>
<organism evidence="1 2">
    <name type="scientific">Chryseobacterium caseinilyticum</name>
    <dbReference type="NCBI Taxonomy" id="2771428"/>
    <lineage>
        <taxon>Bacteria</taxon>
        <taxon>Pseudomonadati</taxon>
        <taxon>Bacteroidota</taxon>
        <taxon>Flavobacteriia</taxon>
        <taxon>Flavobacteriales</taxon>
        <taxon>Weeksellaceae</taxon>
        <taxon>Chryseobacterium group</taxon>
        <taxon>Chryseobacterium</taxon>
    </lineage>
</organism>
<keyword evidence="2" id="KW-1185">Reference proteome</keyword>
<gene>
    <name evidence="1" type="ORF">IC610_18700</name>
</gene>
<name>A0ABR8ZGL1_9FLAO</name>
<evidence type="ECO:0000313" key="2">
    <source>
        <dbReference type="Proteomes" id="UP000637299"/>
    </source>
</evidence>
<sequence>MEKEDSATYRHLLRESRGVNYDKLAEKIIADLDKNEISKPNLVVYIEDYYKLKLPVINMEPCMGCCFSRLATNPVFNDYLFWTTKNIKRITEKFKVNVIPKNATFGYFFNDKASEHENSKLIKIYRKTKRQKSGIYSDNSPDNQPFYYFPFNNQENLTLIDQYPDINFNTIKLYFRNEVRNKVFVEYEYDVDNSYKRPVKRVYQYINREWTDITAKEYGEN</sequence>